<dbReference type="RefSeq" id="WP_048862981.1">
    <property type="nucleotide sequence ID" value="NZ_BANB01000802.1"/>
</dbReference>
<dbReference type="AlphaFoldDB" id="A0A0D6P9E0"/>
<organism evidence="6 7">
    <name type="scientific">Acidisphaera rubrifaciens HS-AP3</name>
    <dbReference type="NCBI Taxonomy" id="1231350"/>
    <lineage>
        <taxon>Bacteria</taxon>
        <taxon>Pseudomonadati</taxon>
        <taxon>Pseudomonadota</taxon>
        <taxon>Alphaproteobacteria</taxon>
        <taxon>Acetobacterales</taxon>
        <taxon>Acetobacteraceae</taxon>
        <taxon>Acidisphaera</taxon>
    </lineage>
</organism>
<keyword evidence="2" id="KW-0479">Metal-binding</keyword>
<feature type="domain" description="CENP-V/GFA" evidence="5">
    <location>
        <begin position="3"/>
        <end position="139"/>
    </location>
</feature>
<evidence type="ECO:0000256" key="2">
    <source>
        <dbReference type="ARBA" id="ARBA00022723"/>
    </source>
</evidence>
<protein>
    <submittedName>
        <fullName evidence="6">Glutathione-dependent formaldehyde-activating protein</fullName>
    </submittedName>
</protein>
<dbReference type="Proteomes" id="UP000032680">
    <property type="component" value="Unassembled WGS sequence"/>
</dbReference>
<evidence type="ECO:0000256" key="1">
    <source>
        <dbReference type="ARBA" id="ARBA00005495"/>
    </source>
</evidence>
<keyword evidence="7" id="KW-1185">Reference proteome</keyword>
<dbReference type="GO" id="GO:0016846">
    <property type="term" value="F:carbon-sulfur lyase activity"/>
    <property type="evidence" value="ECO:0007669"/>
    <property type="project" value="InterPro"/>
</dbReference>
<keyword evidence="4" id="KW-0456">Lyase</keyword>
<evidence type="ECO:0000259" key="5">
    <source>
        <dbReference type="PROSITE" id="PS51891"/>
    </source>
</evidence>
<dbReference type="OrthoDB" id="9807246at2"/>
<keyword evidence="3" id="KW-0862">Zinc</keyword>
<dbReference type="GO" id="GO:0046872">
    <property type="term" value="F:metal ion binding"/>
    <property type="evidence" value="ECO:0007669"/>
    <property type="project" value="UniProtKB-KW"/>
</dbReference>
<evidence type="ECO:0000256" key="3">
    <source>
        <dbReference type="ARBA" id="ARBA00022833"/>
    </source>
</evidence>
<comment type="caution">
    <text evidence="6">The sequence shown here is derived from an EMBL/GenBank/DDBJ whole genome shotgun (WGS) entry which is preliminary data.</text>
</comment>
<accession>A0A0D6P9E0</accession>
<dbReference type="EMBL" id="BANB01000802">
    <property type="protein sequence ID" value="GAN78380.1"/>
    <property type="molecule type" value="Genomic_DNA"/>
</dbReference>
<dbReference type="PANTHER" id="PTHR33337">
    <property type="entry name" value="GFA DOMAIN-CONTAINING PROTEIN"/>
    <property type="match status" value="1"/>
</dbReference>
<dbReference type="PROSITE" id="PS51891">
    <property type="entry name" value="CENP_V_GFA"/>
    <property type="match status" value="1"/>
</dbReference>
<evidence type="ECO:0000313" key="6">
    <source>
        <dbReference type="EMBL" id="GAN78380.1"/>
    </source>
</evidence>
<sequence length="163" mass="17958">MRLDGSCQCGAVRFSLRSAHPVPYQRCYCGICRKTSGGGGYAINIAGDARTLTVEGGAQVAVYHAHMRGPDGRDDISTAERTFCRVCGTALWLFSREWPDLIHPLASAIDTPLPQPPSVTHIMLAYRPAWVRLDARPGDVCFDEYPAQSIADWHRQQGLEAKE</sequence>
<evidence type="ECO:0000313" key="7">
    <source>
        <dbReference type="Proteomes" id="UP000032680"/>
    </source>
</evidence>
<comment type="similarity">
    <text evidence="1">Belongs to the Gfa family.</text>
</comment>
<dbReference type="InterPro" id="IPR011057">
    <property type="entry name" value="Mss4-like_sf"/>
</dbReference>
<dbReference type="Pfam" id="PF04828">
    <property type="entry name" value="GFA"/>
    <property type="match status" value="1"/>
</dbReference>
<reference evidence="6 7" key="1">
    <citation type="submission" date="2012-11" db="EMBL/GenBank/DDBJ databases">
        <title>Whole genome sequence of Acidisphaera rubrifaciens HS-AP3.</title>
        <authorList>
            <person name="Azuma Y."/>
            <person name="Higashiura N."/>
            <person name="Hirakawa H."/>
            <person name="Matsushita K."/>
        </authorList>
    </citation>
    <scope>NUCLEOTIDE SEQUENCE [LARGE SCALE GENOMIC DNA]</scope>
    <source>
        <strain evidence="6 7">HS-AP3</strain>
    </source>
</reference>
<dbReference type="Gene3D" id="2.170.150.70">
    <property type="match status" value="1"/>
</dbReference>
<proteinExistence type="inferred from homology"/>
<evidence type="ECO:0000256" key="4">
    <source>
        <dbReference type="ARBA" id="ARBA00023239"/>
    </source>
</evidence>
<dbReference type="PANTHER" id="PTHR33337:SF44">
    <property type="entry name" value="DUF636 DOMAIN PROTEIN (AFU_ORTHOLOGUE AFUA_1G09754)"/>
    <property type="match status" value="1"/>
</dbReference>
<gene>
    <name evidence="6" type="ORF">Asru_0804_02</name>
</gene>
<dbReference type="SUPFAM" id="SSF51316">
    <property type="entry name" value="Mss4-like"/>
    <property type="match status" value="1"/>
</dbReference>
<dbReference type="InterPro" id="IPR006913">
    <property type="entry name" value="CENP-V/GFA"/>
</dbReference>
<name>A0A0D6P9E0_9PROT</name>